<keyword evidence="1" id="KW-0732">Signal</keyword>
<sequence>MRGAVLTLAVVASCWAMAASTPFLGLKSLIGIKAIGGLLGGFGHYHYKSLGFLHLVGKRSVDQQQQQEAPEILSMVAQLDPQGCLLKLLCHLEAKEAEALSRHEVILAGLFRDASDAATPSSAAFTYAVGIGNKSRDAAVCDKVFSKCPLKYSQLSAVLEESWACPIGGALQN</sequence>
<keyword evidence="3" id="KW-1185">Reference proteome</keyword>
<organism evidence="2 3">
    <name type="scientific">Scylla paramamosain</name>
    <name type="common">Mud crab</name>
    <dbReference type="NCBI Taxonomy" id="85552"/>
    <lineage>
        <taxon>Eukaryota</taxon>
        <taxon>Metazoa</taxon>
        <taxon>Ecdysozoa</taxon>
        <taxon>Arthropoda</taxon>
        <taxon>Crustacea</taxon>
        <taxon>Multicrustacea</taxon>
        <taxon>Malacostraca</taxon>
        <taxon>Eumalacostraca</taxon>
        <taxon>Eucarida</taxon>
        <taxon>Decapoda</taxon>
        <taxon>Pleocyemata</taxon>
        <taxon>Brachyura</taxon>
        <taxon>Eubrachyura</taxon>
        <taxon>Portunoidea</taxon>
        <taxon>Portunidae</taxon>
        <taxon>Portuninae</taxon>
        <taxon>Scylla</taxon>
    </lineage>
</organism>
<dbReference type="AlphaFoldDB" id="A0AAW0T8H9"/>
<evidence type="ECO:0000313" key="3">
    <source>
        <dbReference type="Proteomes" id="UP001487740"/>
    </source>
</evidence>
<proteinExistence type="predicted"/>
<feature type="chain" id="PRO_5043956947" description="Secreted protein" evidence="1">
    <location>
        <begin position="21"/>
        <end position="173"/>
    </location>
</feature>
<name>A0AAW0T8H9_SCYPA</name>
<evidence type="ECO:0000256" key="1">
    <source>
        <dbReference type="SAM" id="SignalP"/>
    </source>
</evidence>
<reference evidence="2 3" key="1">
    <citation type="submission" date="2023-03" db="EMBL/GenBank/DDBJ databases">
        <title>High-quality genome of Scylla paramamosain provides insights in environmental adaptation.</title>
        <authorList>
            <person name="Zhang L."/>
        </authorList>
    </citation>
    <scope>NUCLEOTIDE SEQUENCE [LARGE SCALE GENOMIC DNA]</scope>
    <source>
        <strain evidence="2">LZ_2023a</strain>
        <tissue evidence="2">Muscle</tissue>
    </source>
</reference>
<gene>
    <name evidence="2" type="ORF">O3P69_015809</name>
</gene>
<evidence type="ECO:0008006" key="4">
    <source>
        <dbReference type="Google" id="ProtNLM"/>
    </source>
</evidence>
<dbReference type="EMBL" id="JARAKH010000036">
    <property type="protein sequence ID" value="KAK8383592.1"/>
    <property type="molecule type" value="Genomic_DNA"/>
</dbReference>
<dbReference type="Proteomes" id="UP001487740">
    <property type="component" value="Unassembled WGS sequence"/>
</dbReference>
<feature type="signal peptide" evidence="1">
    <location>
        <begin position="1"/>
        <end position="20"/>
    </location>
</feature>
<comment type="caution">
    <text evidence="2">The sequence shown here is derived from an EMBL/GenBank/DDBJ whole genome shotgun (WGS) entry which is preliminary data.</text>
</comment>
<accession>A0AAW0T8H9</accession>
<evidence type="ECO:0000313" key="2">
    <source>
        <dbReference type="EMBL" id="KAK8383592.1"/>
    </source>
</evidence>
<protein>
    <recommendedName>
        <fullName evidence="4">Secreted protein</fullName>
    </recommendedName>
</protein>